<protein>
    <submittedName>
        <fullName evidence="1">Ethanolamine utilization protein EutJ</fullName>
    </submittedName>
</protein>
<dbReference type="EMBL" id="QUMS01000004">
    <property type="protein sequence ID" value="REG06135.1"/>
    <property type="molecule type" value="Genomic_DNA"/>
</dbReference>
<comment type="caution">
    <text evidence="1">The sequence shown here is derived from an EMBL/GenBank/DDBJ whole genome shotgun (WGS) entry which is preliminary data.</text>
</comment>
<gene>
    <name evidence="1" type="ORF">DFR64_2565</name>
</gene>
<name>A0A3E0A5T8_9CHLR</name>
<organism evidence="1 2">
    <name type="scientific">Pelolinea submarina</name>
    <dbReference type="NCBI Taxonomy" id="913107"/>
    <lineage>
        <taxon>Bacteria</taxon>
        <taxon>Bacillati</taxon>
        <taxon>Chloroflexota</taxon>
        <taxon>Anaerolineae</taxon>
        <taxon>Anaerolineales</taxon>
        <taxon>Anaerolineaceae</taxon>
        <taxon>Pelolinea</taxon>
    </lineage>
</organism>
<dbReference type="InterPro" id="IPR043129">
    <property type="entry name" value="ATPase_NBD"/>
</dbReference>
<dbReference type="Pfam" id="PF11104">
    <property type="entry name" value="PilM_2"/>
    <property type="match status" value="1"/>
</dbReference>
<reference evidence="1 2" key="1">
    <citation type="submission" date="2018-08" db="EMBL/GenBank/DDBJ databases">
        <title>Genomic Encyclopedia of Type Strains, Phase IV (KMG-IV): sequencing the most valuable type-strain genomes for metagenomic binning, comparative biology and taxonomic classification.</title>
        <authorList>
            <person name="Goeker M."/>
        </authorList>
    </citation>
    <scope>NUCLEOTIDE SEQUENCE [LARGE SCALE GENOMIC DNA]</scope>
    <source>
        <strain evidence="1 2">DSM 23923</strain>
    </source>
</reference>
<dbReference type="Proteomes" id="UP000256388">
    <property type="component" value="Unassembled WGS sequence"/>
</dbReference>
<dbReference type="InterPro" id="IPR050696">
    <property type="entry name" value="FtsA/MreB"/>
</dbReference>
<accession>A0A3E0A5T8</accession>
<sequence length="289" mass="30642">MIMREHFDLGSYLQRARQTILPSLEEAAPLAEPPQGPLYVGADLGTAYLVLVVLDADRQVVAGEYQFAQVVKDGLVVDYMGAVDKLSAMKSRLEALLGRELTSAASAYPPGVPLAEVRATVNVVEAAGFTCSGLVDEPSAANYLLGVDNGAIVDIGGGTTGIAVIENGQVVYTADEATGGTHFTLVIAGAKDLSFEEAEEYKKDPSRQRELFPVLRPVMEKVASITARNLAGRKVEHITLVGGSACAQGMDRVVQQYTGIPTSIPADPLFVTPIGIALQQAYEMNSESE</sequence>
<dbReference type="CDD" id="cd24047">
    <property type="entry name" value="ASKHA_NBD_EutJ"/>
    <property type="match status" value="1"/>
</dbReference>
<dbReference type="NCBIfam" id="NF011660">
    <property type="entry name" value="PRK15080.1"/>
    <property type="match status" value="1"/>
</dbReference>
<dbReference type="InterPro" id="IPR013366">
    <property type="entry name" value="EutJ"/>
</dbReference>
<keyword evidence="2" id="KW-1185">Reference proteome</keyword>
<dbReference type="PANTHER" id="PTHR32432">
    <property type="entry name" value="CELL DIVISION PROTEIN FTSA-RELATED"/>
    <property type="match status" value="1"/>
</dbReference>
<dbReference type="SUPFAM" id="SSF53067">
    <property type="entry name" value="Actin-like ATPase domain"/>
    <property type="match status" value="2"/>
</dbReference>
<evidence type="ECO:0000313" key="2">
    <source>
        <dbReference type="Proteomes" id="UP000256388"/>
    </source>
</evidence>
<dbReference type="AlphaFoldDB" id="A0A3E0A5T8"/>
<proteinExistence type="predicted"/>
<dbReference type="NCBIfam" id="TIGR02529">
    <property type="entry name" value="EutJ"/>
    <property type="match status" value="1"/>
</dbReference>
<dbReference type="InterPro" id="IPR005883">
    <property type="entry name" value="PilM"/>
</dbReference>
<dbReference type="Gene3D" id="3.30.420.40">
    <property type="match status" value="2"/>
</dbReference>
<dbReference type="PANTHER" id="PTHR32432:SF3">
    <property type="entry name" value="ETHANOLAMINE UTILIZATION PROTEIN EUTJ"/>
    <property type="match status" value="1"/>
</dbReference>
<evidence type="ECO:0000313" key="1">
    <source>
        <dbReference type="EMBL" id="REG06135.1"/>
    </source>
</evidence>